<evidence type="ECO:0000313" key="2">
    <source>
        <dbReference type="EMBL" id="KAE9006290.1"/>
    </source>
</evidence>
<accession>A0A6A3KFX7</accession>
<keyword evidence="1" id="KW-1133">Transmembrane helix</keyword>
<feature type="transmembrane region" description="Helical" evidence="1">
    <location>
        <begin position="35"/>
        <end position="55"/>
    </location>
</feature>
<gene>
    <name evidence="2" type="ORF">PF011_g11657</name>
</gene>
<dbReference type="AlphaFoldDB" id="A0A6A3KFX7"/>
<evidence type="ECO:0000256" key="1">
    <source>
        <dbReference type="SAM" id="Phobius"/>
    </source>
</evidence>
<name>A0A6A3KFX7_9STRA</name>
<keyword evidence="1" id="KW-0812">Transmembrane</keyword>
<feature type="transmembrane region" description="Helical" evidence="1">
    <location>
        <begin position="62"/>
        <end position="84"/>
    </location>
</feature>
<evidence type="ECO:0000313" key="3">
    <source>
        <dbReference type="Proteomes" id="UP000460718"/>
    </source>
</evidence>
<dbReference type="EMBL" id="QXFW01000652">
    <property type="protein sequence ID" value="KAE9006290.1"/>
    <property type="molecule type" value="Genomic_DNA"/>
</dbReference>
<organism evidence="2 3">
    <name type="scientific">Phytophthora fragariae</name>
    <dbReference type="NCBI Taxonomy" id="53985"/>
    <lineage>
        <taxon>Eukaryota</taxon>
        <taxon>Sar</taxon>
        <taxon>Stramenopiles</taxon>
        <taxon>Oomycota</taxon>
        <taxon>Peronosporomycetes</taxon>
        <taxon>Peronosporales</taxon>
        <taxon>Peronosporaceae</taxon>
        <taxon>Phytophthora</taxon>
    </lineage>
</organism>
<comment type="caution">
    <text evidence="2">The sequence shown here is derived from an EMBL/GenBank/DDBJ whole genome shotgun (WGS) entry which is preliminary data.</text>
</comment>
<reference evidence="2 3" key="1">
    <citation type="submission" date="2018-09" db="EMBL/GenBank/DDBJ databases">
        <title>Genomic investigation of the strawberry pathogen Phytophthora fragariae indicates pathogenicity is determined by transcriptional variation in three key races.</title>
        <authorList>
            <person name="Adams T.M."/>
            <person name="Armitage A.D."/>
            <person name="Sobczyk M.K."/>
            <person name="Bates H.J."/>
            <person name="Dunwell J.M."/>
            <person name="Nellist C.F."/>
            <person name="Harrison R.J."/>
        </authorList>
    </citation>
    <scope>NUCLEOTIDE SEQUENCE [LARGE SCALE GENOMIC DNA]</scope>
    <source>
        <strain evidence="2 3">SCRP245</strain>
    </source>
</reference>
<protein>
    <submittedName>
        <fullName evidence="2">Uncharacterized protein</fullName>
    </submittedName>
</protein>
<sequence length="116" mass="11583">MFDTTIPFACVLCVGIVNCATIAVGGEVRLISSTAITSSLLVGLNSVAVVVTLTGTTSSSGLAAFSSVVAGAIPPSLVILPSALLDSATDGFVPSPTPAPSLSRPPIHFMSRCSYA</sequence>
<proteinExistence type="predicted"/>
<keyword evidence="1" id="KW-0472">Membrane</keyword>
<dbReference type="Proteomes" id="UP000460718">
    <property type="component" value="Unassembled WGS sequence"/>
</dbReference>